<reference evidence="1" key="1">
    <citation type="submission" date="2020-08" db="EMBL/GenBank/DDBJ databases">
        <title>Multicomponent nature underlies the extraordinary mechanical properties of spider dragline silk.</title>
        <authorList>
            <person name="Kono N."/>
            <person name="Nakamura H."/>
            <person name="Mori M."/>
            <person name="Yoshida Y."/>
            <person name="Ohtoshi R."/>
            <person name="Malay A.D."/>
            <person name="Moran D.A.P."/>
            <person name="Tomita M."/>
            <person name="Numata K."/>
            <person name="Arakawa K."/>
        </authorList>
    </citation>
    <scope>NUCLEOTIDE SEQUENCE</scope>
</reference>
<accession>A0A8X6YU62</accession>
<dbReference type="AlphaFoldDB" id="A0A8X6YU62"/>
<organism evidence="1 2">
    <name type="scientific">Trichonephila inaurata madagascariensis</name>
    <dbReference type="NCBI Taxonomy" id="2747483"/>
    <lineage>
        <taxon>Eukaryota</taxon>
        <taxon>Metazoa</taxon>
        <taxon>Ecdysozoa</taxon>
        <taxon>Arthropoda</taxon>
        <taxon>Chelicerata</taxon>
        <taxon>Arachnida</taxon>
        <taxon>Araneae</taxon>
        <taxon>Araneomorphae</taxon>
        <taxon>Entelegynae</taxon>
        <taxon>Araneoidea</taxon>
        <taxon>Nephilidae</taxon>
        <taxon>Trichonephila</taxon>
        <taxon>Trichonephila inaurata</taxon>
    </lineage>
</organism>
<dbReference type="Proteomes" id="UP000886998">
    <property type="component" value="Unassembled WGS sequence"/>
</dbReference>
<evidence type="ECO:0000313" key="2">
    <source>
        <dbReference type="Proteomes" id="UP000886998"/>
    </source>
</evidence>
<sequence length="93" mass="10478">MICPVLYVSRQRIFVSVPTESKGSLTRGYCSVVEHSTADREVFDSHLGVLFFREVKINILLRISKAGMICPVLYISSQSIFVSVPMERKAKVL</sequence>
<evidence type="ECO:0000313" key="1">
    <source>
        <dbReference type="EMBL" id="GFY76547.1"/>
    </source>
</evidence>
<protein>
    <submittedName>
        <fullName evidence="1">Uncharacterized protein</fullName>
    </submittedName>
</protein>
<name>A0A8X6YU62_9ARAC</name>
<keyword evidence="2" id="KW-1185">Reference proteome</keyword>
<proteinExistence type="predicted"/>
<gene>
    <name evidence="1" type="ORF">TNIN_251821</name>
</gene>
<dbReference type="EMBL" id="BMAV01022008">
    <property type="protein sequence ID" value="GFY76547.1"/>
    <property type="molecule type" value="Genomic_DNA"/>
</dbReference>
<comment type="caution">
    <text evidence="1">The sequence shown here is derived from an EMBL/GenBank/DDBJ whole genome shotgun (WGS) entry which is preliminary data.</text>
</comment>